<gene>
    <name evidence="3" type="ORF">GGQ54_000698</name>
</gene>
<dbReference type="InterPro" id="IPR036812">
    <property type="entry name" value="NAD(P)_OxRdtase_dom_sf"/>
</dbReference>
<organism evidence="3 4">
    <name type="scientific">Naumannella cuiyingiana</name>
    <dbReference type="NCBI Taxonomy" id="1347891"/>
    <lineage>
        <taxon>Bacteria</taxon>
        <taxon>Bacillati</taxon>
        <taxon>Actinomycetota</taxon>
        <taxon>Actinomycetes</taxon>
        <taxon>Propionibacteriales</taxon>
        <taxon>Propionibacteriaceae</taxon>
        <taxon>Naumannella</taxon>
    </lineage>
</organism>
<dbReference type="PANTHER" id="PTHR43625">
    <property type="entry name" value="AFLATOXIN B1 ALDEHYDE REDUCTASE"/>
    <property type="match status" value="1"/>
</dbReference>
<dbReference type="Proteomes" id="UP000527616">
    <property type="component" value="Unassembled WGS sequence"/>
</dbReference>
<dbReference type="RefSeq" id="WP_179444123.1">
    <property type="nucleotide sequence ID" value="NZ_JACBZS010000001.1"/>
</dbReference>
<dbReference type="GO" id="GO:0016491">
    <property type="term" value="F:oxidoreductase activity"/>
    <property type="evidence" value="ECO:0007669"/>
    <property type="project" value="UniProtKB-KW"/>
</dbReference>
<evidence type="ECO:0000313" key="3">
    <source>
        <dbReference type="EMBL" id="NYI70138.1"/>
    </source>
</evidence>
<dbReference type="SUPFAM" id="SSF51430">
    <property type="entry name" value="NAD(P)-linked oxidoreductase"/>
    <property type="match status" value="1"/>
</dbReference>
<feature type="domain" description="NADP-dependent oxidoreductase" evidence="2">
    <location>
        <begin position="14"/>
        <end position="288"/>
    </location>
</feature>
<name>A0A7Z0D7C6_9ACTN</name>
<comment type="caution">
    <text evidence="3">The sequence shown here is derived from an EMBL/GenBank/DDBJ whole genome shotgun (WGS) entry which is preliminary data.</text>
</comment>
<protein>
    <submittedName>
        <fullName evidence="3">Aryl-alcohol dehydrogenase-like predicted oxidoreductase</fullName>
    </submittedName>
</protein>
<dbReference type="InterPro" id="IPR020471">
    <property type="entry name" value="AKR"/>
</dbReference>
<keyword evidence="1" id="KW-0560">Oxidoreductase</keyword>
<proteinExistence type="predicted"/>
<dbReference type="Pfam" id="PF00248">
    <property type="entry name" value="Aldo_ket_red"/>
    <property type="match status" value="1"/>
</dbReference>
<dbReference type="InterPro" id="IPR023210">
    <property type="entry name" value="NADP_OxRdtase_dom"/>
</dbReference>
<dbReference type="PANTHER" id="PTHR43625:SF40">
    <property type="entry name" value="ALDO-KETO REDUCTASE YAKC [NADP(+)]"/>
    <property type="match status" value="1"/>
</dbReference>
<dbReference type="AlphaFoldDB" id="A0A7Z0D7C6"/>
<dbReference type="EMBL" id="JACBZS010000001">
    <property type="protein sequence ID" value="NYI70138.1"/>
    <property type="molecule type" value="Genomic_DNA"/>
</dbReference>
<sequence>MKTRTLGPFTVSAIGLGAMPMSMGRNTQPSEEQAITTVHAALDAGITFVDTADIYAPSWDTMGHNEAIVANALGSWSGDAGSIVVGTKGGITRGEGESWGRDGSEAYLRAALEKSLRILGRDKIDLYQWHRPDRNIRYAEGVEALAKFRDEGLITAIGISNANVEEIAVAVDVLGEGNLASVQNQFSPRYRSSADELEYCAERGIAFLPWSPLGGTGADSKTLGENYPAIAEVAQARGVSPQQVTLAWELAQAPVVIPIPGASRPESITDSVRAADLDLSADELTLLNDSWGPQTPYAD</sequence>
<reference evidence="3 4" key="1">
    <citation type="submission" date="2020-07" db="EMBL/GenBank/DDBJ databases">
        <title>Sequencing the genomes of 1000 actinobacteria strains.</title>
        <authorList>
            <person name="Klenk H.-P."/>
        </authorList>
    </citation>
    <scope>NUCLEOTIDE SEQUENCE [LARGE SCALE GENOMIC DNA]</scope>
    <source>
        <strain evidence="3 4">DSM 103164</strain>
    </source>
</reference>
<evidence type="ECO:0000256" key="1">
    <source>
        <dbReference type="ARBA" id="ARBA00023002"/>
    </source>
</evidence>
<dbReference type="Gene3D" id="3.20.20.100">
    <property type="entry name" value="NADP-dependent oxidoreductase domain"/>
    <property type="match status" value="1"/>
</dbReference>
<evidence type="ECO:0000313" key="4">
    <source>
        <dbReference type="Proteomes" id="UP000527616"/>
    </source>
</evidence>
<accession>A0A7Z0D7C6</accession>
<dbReference type="GO" id="GO:0005737">
    <property type="term" value="C:cytoplasm"/>
    <property type="evidence" value="ECO:0007669"/>
    <property type="project" value="TreeGrafter"/>
</dbReference>
<evidence type="ECO:0000259" key="2">
    <source>
        <dbReference type="Pfam" id="PF00248"/>
    </source>
</evidence>
<dbReference type="InterPro" id="IPR050791">
    <property type="entry name" value="Aldo-Keto_reductase"/>
</dbReference>
<dbReference type="CDD" id="cd19088">
    <property type="entry name" value="AKR_AKR13B1"/>
    <property type="match status" value="1"/>
</dbReference>
<keyword evidence="4" id="KW-1185">Reference proteome</keyword>
<dbReference type="PRINTS" id="PR00069">
    <property type="entry name" value="ALDKETRDTASE"/>
</dbReference>